<accession>A0AAV4NVB7</accession>
<gene>
    <name evidence="1" type="ORF">CEXT_415141</name>
</gene>
<organism evidence="1 2">
    <name type="scientific">Caerostris extrusa</name>
    <name type="common">Bark spider</name>
    <name type="synonym">Caerostris bankana</name>
    <dbReference type="NCBI Taxonomy" id="172846"/>
    <lineage>
        <taxon>Eukaryota</taxon>
        <taxon>Metazoa</taxon>
        <taxon>Ecdysozoa</taxon>
        <taxon>Arthropoda</taxon>
        <taxon>Chelicerata</taxon>
        <taxon>Arachnida</taxon>
        <taxon>Araneae</taxon>
        <taxon>Araneomorphae</taxon>
        <taxon>Entelegynae</taxon>
        <taxon>Araneoidea</taxon>
        <taxon>Araneidae</taxon>
        <taxon>Caerostris</taxon>
    </lineage>
</organism>
<comment type="caution">
    <text evidence="1">The sequence shown here is derived from an EMBL/GenBank/DDBJ whole genome shotgun (WGS) entry which is preliminary data.</text>
</comment>
<evidence type="ECO:0000313" key="1">
    <source>
        <dbReference type="EMBL" id="GIX87695.1"/>
    </source>
</evidence>
<proteinExistence type="predicted"/>
<keyword evidence="2" id="KW-1185">Reference proteome</keyword>
<name>A0AAV4NVB7_CAEEX</name>
<dbReference type="EMBL" id="BPLR01003703">
    <property type="protein sequence ID" value="GIX87695.1"/>
    <property type="molecule type" value="Genomic_DNA"/>
</dbReference>
<sequence>MHLQYKKRKKVYRKELKGGLEVEREVACRSRDSFGQAVNSFALFHPFCRCLLLKSAAEINIFCRGKVRGEEIENNGLFLSLLVNKIAICSRCICSFSHSENHLVYK</sequence>
<evidence type="ECO:0000313" key="2">
    <source>
        <dbReference type="Proteomes" id="UP001054945"/>
    </source>
</evidence>
<dbReference type="Proteomes" id="UP001054945">
    <property type="component" value="Unassembled WGS sequence"/>
</dbReference>
<protein>
    <submittedName>
        <fullName evidence="1">Uncharacterized protein</fullName>
    </submittedName>
</protein>
<dbReference type="AlphaFoldDB" id="A0AAV4NVB7"/>
<reference evidence="1 2" key="1">
    <citation type="submission" date="2021-06" db="EMBL/GenBank/DDBJ databases">
        <title>Caerostris extrusa draft genome.</title>
        <authorList>
            <person name="Kono N."/>
            <person name="Arakawa K."/>
        </authorList>
    </citation>
    <scope>NUCLEOTIDE SEQUENCE [LARGE SCALE GENOMIC DNA]</scope>
</reference>